<evidence type="ECO:0000256" key="8">
    <source>
        <dbReference type="ARBA" id="ARBA00022833"/>
    </source>
</evidence>
<dbReference type="AlphaFoldDB" id="A0A6A6HLB9"/>
<dbReference type="InterPro" id="IPR001650">
    <property type="entry name" value="Helicase_C-like"/>
</dbReference>
<keyword evidence="3" id="KW-0479">Metal-binding</keyword>
<keyword evidence="17" id="KW-1185">Reference proteome</keyword>
<dbReference type="SMART" id="SM00184">
    <property type="entry name" value="RING"/>
    <property type="match status" value="1"/>
</dbReference>
<feature type="region of interest" description="Disordered" evidence="12">
    <location>
        <begin position="212"/>
        <end position="242"/>
    </location>
</feature>
<dbReference type="InterPro" id="IPR000330">
    <property type="entry name" value="SNF2_N"/>
</dbReference>
<dbReference type="InterPro" id="IPR038718">
    <property type="entry name" value="SNF2-like_sf"/>
</dbReference>
<sequence length="921" mass="103054">MPRAKLKRNADTIDLTGDSDDPNELRPTQNPQHMKTPRVSEGSTASTAAEDYLDDDDEAETDGFIQSQEALNQAFTNYVPYGTLRSKIVGVRYYTGYATIGEMVLLKREPHNPYDSNAIQVQNVHETQIGHIPRTVAAELAKYMDSQDLFIEGTVTGHKGEFDCPLDLRLYGTSDPLEQIRLKERMQSDRLPLEDYRQREKAEKQRNKELLAAQKKARSNKKIPKPTNPAEFAGNQAGGLEPDPTIEDIVDESERFNPRNVEQFVEKFGAAEEVLASMPMADQPRDLQSHLLPFQRQGLKWLLDKESPSVPATGSKDVVQLWKRDSKNQSLFTNVATHFTVREAPALASGGILADDMGLGKTVQIIALIIADRAMRSSISARTGPTLIISPLTVMSNWTGQMEHHMSKNKPLRVLVHHGPSRIKSAKDIQDVDVVVTTYGTVTTDHFGKSSKKGSSFGLSSIEWRRIVLDEGHEIRNPSSKKAAAVSALNAASRWVLTGTPIVNTLKDLYSIARFLQLSGGLDRYELFNQAIIRPVNQGDENASVILQLLMNSICLRRKKEMPFIDLKLPPLSEYVHRITFEPHEQERYDALAHEAEGTLDQYKTRRGTSGKGANATYQHLLEILLRLRQMCNHWKLCGQRLTNLMTAIETSGTVDLTPENRRTLQDLLQLSISAQEDCPVCLETLSQPVITACAHVFCSACIERVIETQHRCPMCRAELEGTEALVQPARELGEEAPMEEPVDESMSSKVEAMLHILKASHQKAGPKVVVFSQWTSFLDIVQYHLGLHGYQYTRLDGSMSVRARDVALRRFDEDEHCTILLASLAVCSVGLNLVAANTVVLSDSWWSPALEDQAVDRVHRLGQKRPTTVFRLVMEGSIEDRVIKIQQDKRKLMMLAFAEKAGKRMNSKAARLADVEKLLG</sequence>
<evidence type="ECO:0000313" key="17">
    <source>
        <dbReference type="Proteomes" id="UP000800092"/>
    </source>
</evidence>
<dbReference type="Gene3D" id="3.30.40.10">
    <property type="entry name" value="Zinc/RING finger domain, C3HC4 (zinc finger)"/>
    <property type="match status" value="1"/>
</dbReference>
<dbReference type="GO" id="GO:0016818">
    <property type="term" value="F:hydrolase activity, acting on acid anhydrides, in phosphorus-containing anhydrides"/>
    <property type="evidence" value="ECO:0007669"/>
    <property type="project" value="InterPro"/>
</dbReference>
<evidence type="ECO:0000256" key="4">
    <source>
        <dbReference type="ARBA" id="ARBA00022741"/>
    </source>
</evidence>
<dbReference type="GO" id="GO:0005524">
    <property type="term" value="F:ATP binding"/>
    <property type="evidence" value="ECO:0007669"/>
    <property type="project" value="UniProtKB-KW"/>
</dbReference>
<dbReference type="SMART" id="SM00487">
    <property type="entry name" value="DEXDc"/>
    <property type="match status" value="1"/>
</dbReference>
<evidence type="ECO:0000313" key="16">
    <source>
        <dbReference type="EMBL" id="KAF2238847.1"/>
    </source>
</evidence>
<dbReference type="GO" id="GO:0005634">
    <property type="term" value="C:nucleus"/>
    <property type="evidence" value="ECO:0007669"/>
    <property type="project" value="UniProtKB-SubCell"/>
</dbReference>
<dbReference type="Pfam" id="PF13923">
    <property type="entry name" value="zf-C3HC4_2"/>
    <property type="match status" value="1"/>
</dbReference>
<dbReference type="SUPFAM" id="SSF52540">
    <property type="entry name" value="P-loop containing nucleoside triphosphate hydrolases"/>
    <property type="match status" value="2"/>
</dbReference>
<dbReference type="InterPro" id="IPR050628">
    <property type="entry name" value="SNF2_RAD54_helicase_TF"/>
</dbReference>
<evidence type="ECO:0000256" key="9">
    <source>
        <dbReference type="ARBA" id="ARBA00022840"/>
    </source>
</evidence>
<dbReference type="InterPro" id="IPR013083">
    <property type="entry name" value="Znf_RING/FYVE/PHD"/>
</dbReference>
<keyword evidence="8" id="KW-0862">Zinc</keyword>
<organism evidence="16 17">
    <name type="scientific">Viridothelium virens</name>
    <name type="common">Speckled blister lichen</name>
    <name type="synonym">Trypethelium virens</name>
    <dbReference type="NCBI Taxonomy" id="1048519"/>
    <lineage>
        <taxon>Eukaryota</taxon>
        <taxon>Fungi</taxon>
        <taxon>Dikarya</taxon>
        <taxon>Ascomycota</taxon>
        <taxon>Pezizomycotina</taxon>
        <taxon>Dothideomycetes</taxon>
        <taxon>Dothideomycetes incertae sedis</taxon>
        <taxon>Trypetheliales</taxon>
        <taxon>Trypetheliaceae</taxon>
        <taxon>Viridothelium</taxon>
    </lineage>
</organism>
<comment type="similarity">
    <text evidence="2">Belongs to the SNF2/RAD54 helicase family.</text>
</comment>
<evidence type="ECO:0000259" key="13">
    <source>
        <dbReference type="PROSITE" id="PS50089"/>
    </source>
</evidence>
<protein>
    <submittedName>
        <fullName evidence="16">SNF2 family helicase</fullName>
    </submittedName>
</protein>
<dbReference type="Gene3D" id="3.30.70.2330">
    <property type="match status" value="1"/>
</dbReference>
<evidence type="ECO:0000259" key="15">
    <source>
        <dbReference type="PROSITE" id="PS51194"/>
    </source>
</evidence>
<name>A0A6A6HLB9_VIRVR</name>
<dbReference type="Proteomes" id="UP000800092">
    <property type="component" value="Unassembled WGS sequence"/>
</dbReference>
<reference evidence="16" key="1">
    <citation type="journal article" date="2020" name="Stud. Mycol.">
        <title>101 Dothideomycetes genomes: a test case for predicting lifestyles and emergence of pathogens.</title>
        <authorList>
            <person name="Haridas S."/>
            <person name="Albert R."/>
            <person name="Binder M."/>
            <person name="Bloem J."/>
            <person name="Labutti K."/>
            <person name="Salamov A."/>
            <person name="Andreopoulos B."/>
            <person name="Baker S."/>
            <person name="Barry K."/>
            <person name="Bills G."/>
            <person name="Bluhm B."/>
            <person name="Cannon C."/>
            <person name="Castanera R."/>
            <person name="Culley D."/>
            <person name="Daum C."/>
            <person name="Ezra D."/>
            <person name="Gonzalez J."/>
            <person name="Henrissat B."/>
            <person name="Kuo A."/>
            <person name="Liang C."/>
            <person name="Lipzen A."/>
            <person name="Lutzoni F."/>
            <person name="Magnuson J."/>
            <person name="Mondo S."/>
            <person name="Nolan M."/>
            <person name="Ohm R."/>
            <person name="Pangilinan J."/>
            <person name="Park H.-J."/>
            <person name="Ramirez L."/>
            <person name="Alfaro M."/>
            <person name="Sun H."/>
            <person name="Tritt A."/>
            <person name="Yoshinaga Y."/>
            <person name="Zwiers L.-H."/>
            <person name="Turgeon B."/>
            <person name="Goodwin S."/>
            <person name="Spatafora J."/>
            <person name="Crous P."/>
            <person name="Grigoriev I."/>
        </authorList>
    </citation>
    <scope>NUCLEOTIDE SEQUENCE</scope>
    <source>
        <strain evidence="16">Tuck. ex Michener</strain>
    </source>
</reference>
<dbReference type="PANTHER" id="PTHR45626:SF11">
    <property type="entry name" value="FAMILY HELICASE, PUTATIVE (AFU_ORTHOLOGUE AFUA_5G06590)-RELATED"/>
    <property type="match status" value="1"/>
</dbReference>
<dbReference type="EMBL" id="ML991774">
    <property type="protein sequence ID" value="KAF2238847.1"/>
    <property type="molecule type" value="Genomic_DNA"/>
</dbReference>
<dbReference type="PROSITE" id="PS51194">
    <property type="entry name" value="HELICASE_CTER"/>
    <property type="match status" value="1"/>
</dbReference>
<feature type="region of interest" description="Disordered" evidence="12">
    <location>
        <begin position="1"/>
        <end position="49"/>
    </location>
</feature>
<proteinExistence type="inferred from homology"/>
<gene>
    <name evidence="16" type="ORF">EV356DRAFT_516736</name>
</gene>
<dbReference type="PROSITE" id="PS50089">
    <property type="entry name" value="ZF_RING_2"/>
    <property type="match status" value="1"/>
</dbReference>
<evidence type="ECO:0000256" key="7">
    <source>
        <dbReference type="ARBA" id="ARBA00022806"/>
    </source>
</evidence>
<evidence type="ECO:0000256" key="2">
    <source>
        <dbReference type="ARBA" id="ARBA00007025"/>
    </source>
</evidence>
<evidence type="ECO:0000256" key="1">
    <source>
        <dbReference type="ARBA" id="ARBA00004123"/>
    </source>
</evidence>
<evidence type="ECO:0000259" key="14">
    <source>
        <dbReference type="PROSITE" id="PS51192"/>
    </source>
</evidence>
<comment type="subcellular location">
    <subcellularLocation>
        <location evidence="1">Nucleus</location>
    </subcellularLocation>
</comment>
<evidence type="ECO:0000256" key="5">
    <source>
        <dbReference type="ARBA" id="ARBA00022771"/>
    </source>
</evidence>
<dbReference type="PROSITE" id="PS00518">
    <property type="entry name" value="ZF_RING_1"/>
    <property type="match status" value="1"/>
</dbReference>
<dbReference type="GO" id="GO:0006281">
    <property type="term" value="P:DNA repair"/>
    <property type="evidence" value="ECO:0007669"/>
    <property type="project" value="TreeGrafter"/>
</dbReference>
<dbReference type="Pfam" id="PF00271">
    <property type="entry name" value="Helicase_C"/>
    <property type="match status" value="1"/>
</dbReference>
<dbReference type="CDD" id="cd18793">
    <property type="entry name" value="SF2_C_SNF"/>
    <property type="match status" value="1"/>
</dbReference>
<dbReference type="SMART" id="SM00490">
    <property type="entry name" value="HELICc"/>
    <property type="match status" value="1"/>
</dbReference>
<dbReference type="InterPro" id="IPR014905">
    <property type="entry name" value="HIRAN"/>
</dbReference>
<dbReference type="InterPro" id="IPR017907">
    <property type="entry name" value="Znf_RING_CS"/>
</dbReference>
<keyword evidence="10" id="KW-0539">Nucleus</keyword>
<dbReference type="GO" id="GO:0008094">
    <property type="term" value="F:ATP-dependent activity, acting on DNA"/>
    <property type="evidence" value="ECO:0007669"/>
    <property type="project" value="TreeGrafter"/>
</dbReference>
<accession>A0A6A6HLB9</accession>
<dbReference type="Pfam" id="PF00176">
    <property type="entry name" value="SNF2-rel_dom"/>
    <property type="match status" value="1"/>
</dbReference>
<dbReference type="InterPro" id="IPR049730">
    <property type="entry name" value="SNF2/RAD54-like_C"/>
</dbReference>
<evidence type="ECO:0000256" key="12">
    <source>
        <dbReference type="SAM" id="MobiDB-lite"/>
    </source>
</evidence>
<dbReference type="Pfam" id="PF08797">
    <property type="entry name" value="HIRAN"/>
    <property type="match status" value="1"/>
</dbReference>
<keyword evidence="4" id="KW-0547">Nucleotide-binding</keyword>
<dbReference type="PANTHER" id="PTHR45626">
    <property type="entry name" value="TRANSCRIPTION TERMINATION FACTOR 2-RELATED"/>
    <property type="match status" value="1"/>
</dbReference>
<feature type="domain" description="RING-type" evidence="13">
    <location>
        <begin position="679"/>
        <end position="717"/>
    </location>
</feature>
<dbReference type="GO" id="GO:0004386">
    <property type="term" value="F:helicase activity"/>
    <property type="evidence" value="ECO:0007669"/>
    <property type="project" value="UniProtKB-KW"/>
</dbReference>
<dbReference type="CDD" id="cd16509">
    <property type="entry name" value="RING-HC_HLTF"/>
    <property type="match status" value="1"/>
</dbReference>
<keyword evidence="5 11" id="KW-0863">Zinc-finger</keyword>
<evidence type="ECO:0000256" key="3">
    <source>
        <dbReference type="ARBA" id="ARBA00022723"/>
    </source>
</evidence>
<feature type="compositionally biased region" description="Basic residues" evidence="12">
    <location>
        <begin position="215"/>
        <end position="224"/>
    </location>
</feature>
<dbReference type="Gene3D" id="3.40.50.10810">
    <property type="entry name" value="Tandem AAA-ATPase domain"/>
    <property type="match status" value="1"/>
</dbReference>
<dbReference type="InterPro" id="IPR014001">
    <property type="entry name" value="Helicase_ATP-bd"/>
</dbReference>
<feature type="domain" description="Helicase C-terminal" evidence="15">
    <location>
        <begin position="750"/>
        <end position="917"/>
    </location>
</feature>
<dbReference type="Gene3D" id="3.40.50.300">
    <property type="entry name" value="P-loop containing nucleotide triphosphate hydrolases"/>
    <property type="match status" value="1"/>
</dbReference>
<keyword evidence="9" id="KW-0067">ATP-binding</keyword>
<keyword evidence="6" id="KW-0378">Hydrolase</keyword>
<dbReference type="SUPFAM" id="SSF57850">
    <property type="entry name" value="RING/U-box"/>
    <property type="match status" value="1"/>
</dbReference>
<dbReference type="GO" id="GO:0003676">
    <property type="term" value="F:nucleic acid binding"/>
    <property type="evidence" value="ECO:0007669"/>
    <property type="project" value="InterPro"/>
</dbReference>
<dbReference type="OrthoDB" id="448448at2759"/>
<dbReference type="GO" id="GO:0008270">
    <property type="term" value="F:zinc ion binding"/>
    <property type="evidence" value="ECO:0007669"/>
    <property type="project" value="UniProtKB-KW"/>
</dbReference>
<evidence type="ECO:0000256" key="6">
    <source>
        <dbReference type="ARBA" id="ARBA00022801"/>
    </source>
</evidence>
<keyword evidence="7 16" id="KW-0347">Helicase</keyword>
<dbReference type="SMART" id="SM00910">
    <property type="entry name" value="HIRAN"/>
    <property type="match status" value="1"/>
</dbReference>
<dbReference type="InterPro" id="IPR027417">
    <property type="entry name" value="P-loop_NTPase"/>
</dbReference>
<feature type="domain" description="Helicase ATP-binding" evidence="14">
    <location>
        <begin position="342"/>
        <end position="519"/>
    </location>
</feature>
<evidence type="ECO:0000256" key="11">
    <source>
        <dbReference type="PROSITE-ProRule" id="PRU00175"/>
    </source>
</evidence>
<evidence type="ECO:0000256" key="10">
    <source>
        <dbReference type="ARBA" id="ARBA00023242"/>
    </source>
</evidence>
<dbReference type="InterPro" id="IPR001841">
    <property type="entry name" value="Znf_RING"/>
</dbReference>
<dbReference type="PROSITE" id="PS51192">
    <property type="entry name" value="HELICASE_ATP_BIND_1"/>
    <property type="match status" value="1"/>
</dbReference>